<reference evidence="3" key="1">
    <citation type="submission" date="2016-08" db="EMBL/GenBank/DDBJ databases">
        <authorList>
            <person name="Seilhamer J.J."/>
        </authorList>
    </citation>
    <scope>NUCLEOTIDE SEQUENCE [LARGE SCALE GENOMIC DNA]</scope>
</reference>
<sequence>MKLVIFGQDIENCGPCKLYEPVVKKLIAEGYTVERHEAFTPEGEHNPLNAEYGVVRTPTTIIYDDDVEVHRFEGARPFSFVTDLLKD</sequence>
<dbReference type="EMBL" id="KX774321">
    <property type="protein sequence ID" value="AOZ63756.1"/>
    <property type="molecule type" value="Genomic_DNA"/>
</dbReference>
<evidence type="ECO:0000313" key="2">
    <source>
        <dbReference type="EMBL" id="AOZ63756.1"/>
    </source>
</evidence>
<proteinExistence type="predicted"/>
<dbReference type="Proteomes" id="UP000224902">
    <property type="component" value="Segment"/>
</dbReference>
<accession>A0A1I9SAF0</accession>
<feature type="domain" description="Thioredoxin" evidence="1">
    <location>
        <begin position="12"/>
        <end position="79"/>
    </location>
</feature>
<evidence type="ECO:0000259" key="1">
    <source>
        <dbReference type="Pfam" id="PF00085"/>
    </source>
</evidence>
<organism evidence="2 3">
    <name type="scientific">Rhodococcus phage Weasels2</name>
    <dbReference type="NCBI Taxonomy" id="1897437"/>
    <lineage>
        <taxon>Viruses</taxon>
        <taxon>Duplodnaviria</taxon>
        <taxon>Heunggongvirae</taxon>
        <taxon>Uroviricota</taxon>
        <taxon>Caudoviricetes</taxon>
        <taxon>Weaselvirus</taxon>
        <taxon>Weaselvirus weasel</taxon>
    </lineage>
</organism>
<dbReference type="InterPro" id="IPR013766">
    <property type="entry name" value="Thioredoxin_domain"/>
</dbReference>
<keyword evidence="3" id="KW-1185">Reference proteome</keyword>
<dbReference type="SUPFAM" id="SSF52833">
    <property type="entry name" value="Thioredoxin-like"/>
    <property type="match status" value="1"/>
</dbReference>
<name>A0A1I9SAF0_9CAUD</name>
<dbReference type="InterPro" id="IPR036249">
    <property type="entry name" value="Thioredoxin-like_sf"/>
</dbReference>
<dbReference type="Gene3D" id="3.40.30.10">
    <property type="entry name" value="Glutaredoxin"/>
    <property type="match status" value="1"/>
</dbReference>
<dbReference type="OrthoDB" id="17227at10239"/>
<evidence type="ECO:0000313" key="3">
    <source>
        <dbReference type="Proteomes" id="UP000224902"/>
    </source>
</evidence>
<dbReference type="Pfam" id="PF00085">
    <property type="entry name" value="Thioredoxin"/>
    <property type="match status" value="1"/>
</dbReference>
<dbReference type="CDD" id="cd02947">
    <property type="entry name" value="TRX_family"/>
    <property type="match status" value="1"/>
</dbReference>
<gene>
    <name evidence="2" type="ORF">SEA_WEASELS2_177</name>
</gene>
<protein>
    <submittedName>
        <fullName evidence="2">Thioredoxin</fullName>
    </submittedName>
</protein>